<gene>
    <name evidence="3" type="primary">CSON008381</name>
</gene>
<dbReference type="PANTHER" id="PTHR13265">
    <property type="entry name" value="THO COMPLEX SUBUNIT 1"/>
    <property type="match status" value="1"/>
</dbReference>
<feature type="domain" description="Death" evidence="2">
    <location>
        <begin position="571"/>
        <end position="653"/>
    </location>
</feature>
<dbReference type="GO" id="GO:0007165">
    <property type="term" value="P:signal transduction"/>
    <property type="evidence" value="ECO:0007669"/>
    <property type="project" value="InterPro"/>
</dbReference>
<protein>
    <submittedName>
        <fullName evidence="3">CSON008381 protein</fullName>
    </submittedName>
</protein>
<reference evidence="4" key="2">
    <citation type="submission" date="2018-07" db="EMBL/GenBank/DDBJ databases">
        <authorList>
            <person name="Quirk P.G."/>
            <person name="Krulwich T.A."/>
        </authorList>
    </citation>
    <scope>NUCLEOTIDE SEQUENCE</scope>
</reference>
<dbReference type="InterPro" id="IPR021861">
    <property type="entry name" value="THO_THOC1"/>
</dbReference>
<name>A0A336KG73_CULSO</name>
<dbReference type="VEuPathDB" id="VectorBase:CSON008381"/>
<dbReference type="SUPFAM" id="SSF47986">
    <property type="entry name" value="DEATH domain"/>
    <property type="match status" value="1"/>
</dbReference>
<dbReference type="OMA" id="LQREEMW"/>
<dbReference type="PROSITE" id="PS50017">
    <property type="entry name" value="DEATH_DOMAIN"/>
    <property type="match status" value="1"/>
</dbReference>
<dbReference type="Pfam" id="PF11957">
    <property type="entry name" value="efThoc1"/>
    <property type="match status" value="1"/>
</dbReference>
<dbReference type="PANTHER" id="PTHR13265:SF0">
    <property type="entry name" value="HPR1"/>
    <property type="match status" value="1"/>
</dbReference>
<dbReference type="EMBL" id="UFQS01000316">
    <property type="protein sequence ID" value="SSX02778.1"/>
    <property type="molecule type" value="Genomic_DNA"/>
</dbReference>
<organism evidence="3">
    <name type="scientific">Culicoides sonorensis</name>
    <name type="common">Biting midge</name>
    <dbReference type="NCBI Taxonomy" id="179676"/>
    <lineage>
        <taxon>Eukaryota</taxon>
        <taxon>Metazoa</taxon>
        <taxon>Ecdysozoa</taxon>
        <taxon>Arthropoda</taxon>
        <taxon>Hexapoda</taxon>
        <taxon>Insecta</taxon>
        <taxon>Pterygota</taxon>
        <taxon>Neoptera</taxon>
        <taxon>Endopterygota</taxon>
        <taxon>Diptera</taxon>
        <taxon>Nematocera</taxon>
        <taxon>Chironomoidea</taxon>
        <taxon>Ceratopogonidae</taxon>
        <taxon>Ceratopogoninae</taxon>
        <taxon>Culicoides</taxon>
        <taxon>Monoculicoides</taxon>
    </lineage>
</organism>
<dbReference type="Pfam" id="PF00531">
    <property type="entry name" value="Death"/>
    <property type="match status" value="1"/>
</dbReference>
<dbReference type="InterPro" id="IPR000488">
    <property type="entry name" value="Death_dom"/>
</dbReference>
<proteinExistence type="predicted"/>
<feature type="compositionally biased region" description="Polar residues" evidence="1">
    <location>
        <begin position="516"/>
        <end position="529"/>
    </location>
</feature>
<dbReference type="GO" id="GO:0006406">
    <property type="term" value="P:mRNA export from nucleus"/>
    <property type="evidence" value="ECO:0007669"/>
    <property type="project" value="TreeGrafter"/>
</dbReference>
<dbReference type="InterPro" id="IPR011029">
    <property type="entry name" value="DEATH-like_dom_sf"/>
</dbReference>
<dbReference type="EMBL" id="UFQT01000316">
    <property type="protein sequence ID" value="SSX23149.1"/>
    <property type="molecule type" value="Genomic_DNA"/>
</dbReference>
<sequence length="664" mass="76343">MATKNFLDMRKYFLDEIQSQYTSRNVDNFKASFESSKGFDVDKKAAVDQSFRDILLEQLVGDIKKIETLIDFSVECGRKNYATATIPVVLLGDAFDIMTLDQCEEMFSYVENNVSTWKEECFFSACKNNLLRMCNDLLRRLSRSQNTVFCGRILLFLAKFFPFSERSGLNIVSEFNLENVTEYGTEGNEMVEQFNEAEENSGKGLKIDYNLYCKFWALQDFFRNPNQCYDRVRWKTFETHATNVLSAFASCKLEETSTSKRKHTETEEMEVDSSESVQHFFAKFLTNPKLLALQLSDSNFRRSVLVQFLILFQYLSSTVKFKQDNFVLTAQQNEWIKDFESQIYKLLNETPPNGKKFAETVRHMLEREEIWSSWKNDGCKEFKKPEATPVEATTQAGKASISKKPRKLLGDLIRDYSNSGKVYMGNAELTRLWNLCPDNLSACKGSDRDFLPTFEEFLEQKPKDKPDSSFDWRALRLLARQSPHFFTLNNPPSAKVADCLESVSKRIKKEKEEKQTANVTPEDNQNGETNLAEGDNQLTEEMDAELIKDEGESQDGSNNIDKHEHKAATVTPEILRQLSEKIGEDWKRLASKLGLAEDEIQFIETENPSVVEQCKHMLSVWFDDDEDASLDNLAYILEGLEMIGPSEYAKNIIAGEEKIEEISD</sequence>
<dbReference type="AlphaFoldDB" id="A0A336KG73"/>
<reference evidence="3" key="1">
    <citation type="submission" date="2018-04" db="EMBL/GenBank/DDBJ databases">
        <authorList>
            <person name="Go L.Y."/>
            <person name="Mitchell J.A."/>
        </authorList>
    </citation>
    <scope>NUCLEOTIDE SEQUENCE</scope>
    <source>
        <tissue evidence="3">Whole organism</tissue>
    </source>
</reference>
<dbReference type="SMART" id="SM00005">
    <property type="entry name" value="DEATH"/>
    <property type="match status" value="1"/>
</dbReference>
<evidence type="ECO:0000256" key="1">
    <source>
        <dbReference type="SAM" id="MobiDB-lite"/>
    </source>
</evidence>
<dbReference type="GO" id="GO:0000445">
    <property type="term" value="C:THO complex part of transcription export complex"/>
    <property type="evidence" value="ECO:0007669"/>
    <property type="project" value="TreeGrafter"/>
</dbReference>
<accession>A0A336KG73</accession>
<evidence type="ECO:0000313" key="4">
    <source>
        <dbReference type="EMBL" id="SSX23149.1"/>
    </source>
</evidence>
<evidence type="ECO:0000313" key="3">
    <source>
        <dbReference type="EMBL" id="SSX02778.1"/>
    </source>
</evidence>
<dbReference type="Gene3D" id="1.10.533.10">
    <property type="entry name" value="Death Domain, Fas"/>
    <property type="match status" value="1"/>
</dbReference>
<evidence type="ECO:0000259" key="2">
    <source>
        <dbReference type="PROSITE" id="PS50017"/>
    </source>
</evidence>
<feature type="region of interest" description="Disordered" evidence="1">
    <location>
        <begin position="510"/>
        <end position="537"/>
    </location>
</feature>
<dbReference type="CDD" id="cd01670">
    <property type="entry name" value="Death"/>
    <property type="match status" value="1"/>
</dbReference>